<dbReference type="HOGENOM" id="CLU_522369_0_0_2"/>
<reference evidence="1 2" key="1">
    <citation type="submission" date="2014-07" db="EMBL/GenBank/DDBJ databases">
        <title>Methanogenic archaea and the global carbon cycle.</title>
        <authorList>
            <person name="Henriksen J.R."/>
            <person name="Luke J."/>
            <person name="Reinhart S."/>
            <person name="Benedict M.N."/>
            <person name="Youngblut N.D."/>
            <person name="Metcalf M.E."/>
            <person name="Whitaker R.J."/>
            <person name="Metcalf W.W."/>
        </authorList>
    </citation>
    <scope>NUCLEOTIDE SEQUENCE [LARGE SCALE GENOMIC DNA]</scope>
    <source>
        <strain evidence="1 2">Z-761</strain>
    </source>
</reference>
<dbReference type="RefSeq" id="WP_048120414.1">
    <property type="nucleotide sequence ID" value="NZ_CP009520.1"/>
</dbReference>
<evidence type="ECO:0000313" key="1">
    <source>
        <dbReference type="EMBL" id="AKB44005.1"/>
    </source>
</evidence>
<dbReference type="KEGG" id="mvc:MSVAZ_1736"/>
<dbReference type="EMBL" id="CP009520">
    <property type="protein sequence ID" value="AKB44005.1"/>
    <property type="molecule type" value="Genomic_DNA"/>
</dbReference>
<dbReference type="Proteomes" id="UP000033096">
    <property type="component" value="Chromosome"/>
</dbReference>
<proteinExistence type="predicted"/>
<evidence type="ECO:0000313" key="2">
    <source>
        <dbReference type="Proteomes" id="UP000033096"/>
    </source>
</evidence>
<dbReference type="GeneID" id="24810181"/>
<organism evidence="1 2">
    <name type="scientific">Methanosarcina vacuolata Z-761</name>
    <dbReference type="NCBI Taxonomy" id="1434123"/>
    <lineage>
        <taxon>Archaea</taxon>
        <taxon>Methanobacteriati</taxon>
        <taxon>Methanobacteriota</taxon>
        <taxon>Stenosarchaea group</taxon>
        <taxon>Methanomicrobia</taxon>
        <taxon>Methanosarcinales</taxon>
        <taxon>Methanosarcinaceae</taxon>
        <taxon>Methanosarcina</taxon>
    </lineage>
</organism>
<keyword evidence="2" id="KW-1185">Reference proteome</keyword>
<dbReference type="PATRIC" id="fig|1434123.4.peg.2106"/>
<dbReference type="AlphaFoldDB" id="A0A0E3Q5M2"/>
<name>A0A0E3Q5M2_9EURY</name>
<sequence length="521" mass="57930">MRAAFKTSKKTKMTITVLLLIFGIVMLSGCLENSKQKGSGGTTEETTDSVSLLPLAENISSDYGIVSEYKEGLSAKRIIVFEETHDSRAVQIETAIMLNRLYNNGVRIIALEGLKQGETLDVEWFHSLSDDPIKEDVAVGLLGDGEISNAEFMALYYPDVEVIGIEDPKEYEVDISEDAANSFLFYLLAIAENSLSNEQIDQANNLIEQEDYNGYIDFVINADPWTSERYKTFLEANQTNSLEDQLGILKEIEEKATSSGAEIDEETESDFEDLKAFYQAASARSNTMVNNAIPLCSKSPDAPIVMIIGAAHTDKVIDLLTDQSAAFVIISPKSLEKSDDKSELDSAAYERKNNALSVDSDGLLGSYLDRRPVNYKKPPSVTGETWFKSKAEMYFVTETIATAISGGAKEPYDFLDKFDDLDDIKVDNSSINVKDDYITFNAMVLDEENHEIKIYVLAHHIDAGSTVNLEDVLKEILTDVTNSNTDDSERLNKITQNTEAMYSTDVEEINEELRKKMVSDT</sequence>
<gene>
    <name evidence="1" type="ORF">MSVAZ_1736</name>
</gene>
<accession>A0A0E3Q5M2</accession>
<dbReference type="PROSITE" id="PS51257">
    <property type="entry name" value="PROKAR_LIPOPROTEIN"/>
    <property type="match status" value="1"/>
</dbReference>
<protein>
    <submittedName>
        <fullName evidence="1">Uncharacterized protein</fullName>
    </submittedName>
</protein>